<gene>
    <name evidence="1" type="ORF">ECPE_LOCUS15586</name>
</gene>
<sequence length="197" mass="21675">MIRGAVIFATGFYAGVLFQSKYKIEEVATPSELLEKSTALSKEILEKFDQKKNSLANPPLLTDTNMDGEADMIIASVDGTVHACASSQSHSDIWPSQPSSWPFLVHGENFVSSPIVVHLDERGYSLIVVISVRGVMYVLDSDGTPLIQLPIPDLILDYDKPNWPDLFTADLPARLVKRLRWSESTGHDSVSSVLIST</sequence>
<dbReference type="OrthoDB" id="10589858at2759"/>
<reference evidence="1 2" key="2">
    <citation type="submission" date="2018-11" db="EMBL/GenBank/DDBJ databases">
        <authorList>
            <consortium name="Pathogen Informatics"/>
        </authorList>
    </citation>
    <scope>NUCLEOTIDE SEQUENCE [LARGE SCALE GENOMIC DNA]</scope>
    <source>
        <strain evidence="1 2">Egypt</strain>
    </source>
</reference>
<keyword evidence="2" id="KW-1185">Reference proteome</keyword>
<dbReference type="InterPro" id="IPR028994">
    <property type="entry name" value="Integrin_alpha_N"/>
</dbReference>
<organism evidence="3">
    <name type="scientific">Echinostoma caproni</name>
    <dbReference type="NCBI Taxonomy" id="27848"/>
    <lineage>
        <taxon>Eukaryota</taxon>
        <taxon>Metazoa</taxon>
        <taxon>Spiralia</taxon>
        <taxon>Lophotrochozoa</taxon>
        <taxon>Platyhelminthes</taxon>
        <taxon>Trematoda</taxon>
        <taxon>Digenea</taxon>
        <taxon>Plagiorchiida</taxon>
        <taxon>Echinostomata</taxon>
        <taxon>Echinostomatoidea</taxon>
        <taxon>Echinostomatidae</taxon>
        <taxon>Echinostoma</taxon>
    </lineage>
</organism>
<dbReference type="WBParaSite" id="ECPE_0001562601-mRNA-1">
    <property type="protein sequence ID" value="ECPE_0001562601-mRNA-1"/>
    <property type="gene ID" value="ECPE_0001562601"/>
</dbReference>
<evidence type="ECO:0000313" key="2">
    <source>
        <dbReference type="Proteomes" id="UP000272942"/>
    </source>
</evidence>
<reference evidence="3" key="1">
    <citation type="submission" date="2016-06" db="UniProtKB">
        <authorList>
            <consortium name="WormBaseParasite"/>
        </authorList>
    </citation>
    <scope>IDENTIFICATION</scope>
</reference>
<evidence type="ECO:0000313" key="3">
    <source>
        <dbReference type="WBParaSite" id="ECPE_0001562601-mRNA-1"/>
    </source>
</evidence>
<evidence type="ECO:0000313" key="1">
    <source>
        <dbReference type="EMBL" id="VDP92858.1"/>
    </source>
</evidence>
<protein>
    <submittedName>
        <fullName evidence="3">VCBS repeat-containing protein</fullName>
    </submittedName>
</protein>
<name>A0A183B8Q1_9TREM</name>
<accession>A0A183B8Q1</accession>
<dbReference type="Proteomes" id="UP000272942">
    <property type="component" value="Unassembled WGS sequence"/>
</dbReference>
<proteinExistence type="predicted"/>
<dbReference type="AlphaFoldDB" id="A0A183B8Q1"/>
<dbReference type="EMBL" id="UZAN01061084">
    <property type="protein sequence ID" value="VDP92858.1"/>
    <property type="molecule type" value="Genomic_DNA"/>
</dbReference>
<dbReference type="SUPFAM" id="SSF69318">
    <property type="entry name" value="Integrin alpha N-terminal domain"/>
    <property type="match status" value="1"/>
</dbReference>